<evidence type="ECO:0000313" key="2">
    <source>
        <dbReference type="EMBL" id="SLN14518.1"/>
    </source>
</evidence>
<keyword evidence="3" id="KW-1185">Reference proteome</keyword>
<dbReference type="CDD" id="cd06587">
    <property type="entry name" value="VOC"/>
    <property type="match status" value="1"/>
</dbReference>
<dbReference type="AlphaFoldDB" id="A0A1Y5RGS9"/>
<evidence type="ECO:0000259" key="1">
    <source>
        <dbReference type="PROSITE" id="PS51819"/>
    </source>
</evidence>
<dbReference type="EMBL" id="FWFT01000001">
    <property type="protein sequence ID" value="SLN14518.1"/>
    <property type="molecule type" value="Genomic_DNA"/>
</dbReference>
<proteinExistence type="predicted"/>
<dbReference type="InterPro" id="IPR029068">
    <property type="entry name" value="Glyas_Bleomycin-R_OHBP_Dase"/>
</dbReference>
<evidence type="ECO:0000313" key="3">
    <source>
        <dbReference type="Proteomes" id="UP000193623"/>
    </source>
</evidence>
<dbReference type="RefSeq" id="WP_235000536.1">
    <property type="nucleotide sequence ID" value="NZ_FWFT01000001.1"/>
</dbReference>
<dbReference type="Gene3D" id="3.10.180.10">
    <property type="entry name" value="2,3-Dihydroxybiphenyl 1,2-Dioxygenase, domain 1"/>
    <property type="match status" value="1"/>
</dbReference>
<dbReference type="InterPro" id="IPR004360">
    <property type="entry name" value="Glyas_Fos-R_dOase_dom"/>
</dbReference>
<dbReference type="InterPro" id="IPR037523">
    <property type="entry name" value="VOC_core"/>
</dbReference>
<reference evidence="2 3" key="1">
    <citation type="submission" date="2017-03" db="EMBL/GenBank/DDBJ databases">
        <authorList>
            <person name="Afonso C.L."/>
            <person name="Miller P.J."/>
            <person name="Scott M.A."/>
            <person name="Spackman E."/>
            <person name="Goraichik I."/>
            <person name="Dimitrov K.M."/>
            <person name="Suarez D.L."/>
            <person name="Swayne D.E."/>
        </authorList>
    </citation>
    <scope>NUCLEOTIDE SEQUENCE [LARGE SCALE GENOMIC DNA]</scope>
    <source>
        <strain evidence="2 3">CECT 8397</strain>
    </source>
</reference>
<accession>A0A1Y5RGS9</accession>
<dbReference type="Proteomes" id="UP000193623">
    <property type="component" value="Unassembled WGS sequence"/>
</dbReference>
<organism evidence="2 3">
    <name type="scientific">Pseudooctadecabacter jejudonensis</name>
    <dbReference type="NCBI Taxonomy" id="1391910"/>
    <lineage>
        <taxon>Bacteria</taxon>
        <taxon>Pseudomonadati</taxon>
        <taxon>Pseudomonadota</taxon>
        <taxon>Alphaproteobacteria</taxon>
        <taxon>Rhodobacterales</taxon>
        <taxon>Paracoccaceae</taxon>
        <taxon>Pseudooctadecabacter</taxon>
    </lineage>
</organism>
<dbReference type="SUPFAM" id="SSF54593">
    <property type="entry name" value="Glyoxalase/Bleomycin resistance protein/Dihydroxybiphenyl dioxygenase"/>
    <property type="match status" value="1"/>
</dbReference>
<sequence>MAELEHVNIMVADGAGFAAMLCEVFDWHVRWEGPSTDGAGYTRHVGSETSYVAVYETDEDIAAGGPLGHIAMVVDDLDVTEARIVARGLIAHHHAEYEPGRRFYFLAPEGIEVEVVQYD</sequence>
<name>A0A1Y5RGS9_9RHOB</name>
<feature type="domain" description="VOC" evidence="1">
    <location>
        <begin position="3"/>
        <end position="118"/>
    </location>
</feature>
<gene>
    <name evidence="2" type="ORF">PSJ8397_00276</name>
</gene>
<protein>
    <submittedName>
        <fullName evidence="2">Glyoxalase-like domain protein</fullName>
    </submittedName>
</protein>
<dbReference type="Pfam" id="PF00903">
    <property type="entry name" value="Glyoxalase"/>
    <property type="match status" value="1"/>
</dbReference>
<dbReference type="PROSITE" id="PS51819">
    <property type="entry name" value="VOC"/>
    <property type="match status" value="1"/>
</dbReference>